<protein>
    <submittedName>
        <fullName evidence="3">Uncharacterized protein</fullName>
    </submittedName>
</protein>
<feature type="chain" id="PRO_5015775756" evidence="2">
    <location>
        <begin position="25"/>
        <end position="147"/>
    </location>
</feature>
<keyword evidence="2" id="KW-0732">Signal</keyword>
<gene>
    <name evidence="3" type="ORF">C8D82_103125</name>
</gene>
<feature type="region of interest" description="Disordered" evidence="1">
    <location>
        <begin position="122"/>
        <end position="147"/>
    </location>
</feature>
<evidence type="ECO:0000313" key="3">
    <source>
        <dbReference type="EMBL" id="PVY45211.1"/>
    </source>
</evidence>
<proteinExistence type="predicted"/>
<organism evidence="3 4">
    <name type="scientific">Victivallis vadensis</name>
    <dbReference type="NCBI Taxonomy" id="172901"/>
    <lineage>
        <taxon>Bacteria</taxon>
        <taxon>Pseudomonadati</taxon>
        <taxon>Lentisphaerota</taxon>
        <taxon>Lentisphaeria</taxon>
        <taxon>Victivallales</taxon>
        <taxon>Victivallaceae</taxon>
        <taxon>Victivallis</taxon>
    </lineage>
</organism>
<evidence type="ECO:0000256" key="2">
    <source>
        <dbReference type="SAM" id="SignalP"/>
    </source>
</evidence>
<feature type="compositionally biased region" description="Low complexity" evidence="1">
    <location>
        <begin position="122"/>
        <end position="132"/>
    </location>
</feature>
<evidence type="ECO:0000256" key="1">
    <source>
        <dbReference type="SAM" id="MobiDB-lite"/>
    </source>
</evidence>
<dbReference type="Proteomes" id="UP000245959">
    <property type="component" value="Unassembled WGS sequence"/>
</dbReference>
<accession>A0A2U1B990</accession>
<sequence>MRKLFFTFAAAAAALFLVAGCASTHSTITEYDAAGNIVKKTESSESVIHTVTKSTQNKTVVMWEDGWAAYISASSGTTEDPTPHGKLFAGKTNKGAISILPNQQGLPGIARIVQATKSDLSADLSGVSSSSSEIQTRDREAKEAANE</sequence>
<evidence type="ECO:0000313" key="4">
    <source>
        <dbReference type="Proteomes" id="UP000245959"/>
    </source>
</evidence>
<reference evidence="3 4" key="1">
    <citation type="submission" date="2018-04" db="EMBL/GenBank/DDBJ databases">
        <title>Genomic Encyclopedia of Type Strains, Phase IV (KMG-IV): sequencing the most valuable type-strain genomes for metagenomic binning, comparative biology and taxonomic classification.</title>
        <authorList>
            <person name="Goeker M."/>
        </authorList>
    </citation>
    <scope>NUCLEOTIDE SEQUENCE [LARGE SCALE GENOMIC DNA]</scope>
    <source>
        <strain evidence="3 4">DSM 14823</strain>
    </source>
</reference>
<dbReference type="EMBL" id="QEKH01000003">
    <property type="protein sequence ID" value="PVY45211.1"/>
    <property type="molecule type" value="Genomic_DNA"/>
</dbReference>
<feature type="compositionally biased region" description="Basic and acidic residues" evidence="1">
    <location>
        <begin position="135"/>
        <end position="147"/>
    </location>
</feature>
<dbReference type="PROSITE" id="PS51257">
    <property type="entry name" value="PROKAR_LIPOPROTEIN"/>
    <property type="match status" value="1"/>
</dbReference>
<dbReference type="AlphaFoldDB" id="A0A2U1B990"/>
<feature type="signal peptide" evidence="2">
    <location>
        <begin position="1"/>
        <end position="24"/>
    </location>
</feature>
<comment type="caution">
    <text evidence="3">The sequence shown here is derived from an EMBL/GenBank/DDBJ whole genome shotgun (WGS) entry which is preliminary data.</text>
</comment>
<name>A0A2U1B990_9BACT</name>
<keyword evidence="4" id="KW-1185">Reference proteome</keyword>